<dbReference type="OrthoDB" id="3863176at2"/>
<accession>A0A5M8QCI3</accession>
<dbReference type="Gene3D" id="3.40.710.10">
    <property type="entry name" value="DD-peptidase/beta-lactamase superfamily"/>
    <property type="match status" value="1"/>
</dbReference>
<dbReference type="Pfam" id="PF00144">
    <property type="entry name" value="Beta-lactamase"/>
    <property type="match status" value="1"/>
</dbReference>
<evidence type="ECO:0000313" key="2">
    <source>
        <dbReference type="EMBL" id="KAA6433727.1"/>
    </source>
</evidence>
<proteinExistence type="predicted"/>
<dbReference type="PANTHER" id="PTHR46825">
    <property type="entry name" value="D-ALANYL-D-ALANINE-CARBOXYPEPTIDASE/ENDOPEPTIDASE AMPH"/>
    <property type="match status" value="1"/>
</dbReference>
<dbReference type="InterPro" id="IPR001466">
    <property type="entry name" value="Beta-lactam-related"/>
</dbReference>
<dbReference type="PANTHER" id="PTHR46825:SF9">
    <property type="entry name" value="BETA-LACTAMASE-RELATED DOMAIN-CONTAINING PROTEIN"/>
    <property type="match status" value="1"/>
</dbReference>
<name>A0A5M8QCI3_9MICO</name>
<dbReference type="Proteomes" id="UP000323221">
    <property type="component" value="Unassembled WGS sequence"/>
</dbReference>
<dbReference type="SUPFAM" id="SSF56601">
    <property type="entry name" value="beta-lactamase/transpeptidase-like"/>
    <property type="match status" value="1"/>
</dbReference>
<comment type="caution">
    <text evidence="2">The sequence shown here is derived from an EMBL/GenBank/DDBJ whole genome shotgun (WGS) entry which is preliminary data.</text>
</comment>
<evidence type="ECO:0000259" key="1">
    <source>
        <dbReference type="Pfam" id="PF00144"/>
    </source>
</evidence>
<reference evidence="2 3" key="1">
    <citation type="submission" date="2019-08" db="EMBL/GenBank/DDBJ databases">
        <title>Agrococcus lahaulensis sp. nov., isolated from a cold desert of the Indian Himalayas.</title>
        <authorList>
            <person name="Qu J.H."/>
        </authorList>
    </citation>
    <scope>NUCLEOTIDE SEQUENCE [LARGE SCALE GENOMIC DNA]</scope>
    <source>
        <strain evidence="2 3">NS18</strain>
    </source>
</reference>
<dbReference type="EMBL" id="VOIR01000013">
    <property type="protein sequence ID" value="KAA6433727.1"/>
    <property type="molecule type" value="Genomic_DNA"/>
</dbReference>
<protein>
    <submittedName>
        <fullName evidence="2">Beta-lactamase family protein</fullName>
    </submittedName>
</protein>
<organism evidence="2 3">
    <name type="scientific">Agrococcus sediminis</name>
    <dbReference type="NCBI Taxonomy" id="2599924"/>
    <lineage>
        <taxon>Bacteria</taxon>
        <taxon>Bacillati</taxon>
        <taxon>Actinomycetota</taxon>
        <taxon>Actinomycetes</taxon>
        <taxon>Micrococcales</taxon>
        <taxon>Microbacteriaceae</taxon>
        <taxon>Agrococcus</taxon>
    </lineage>
</organism>
<dbReference type="AlphaFoldDB" id="A0A5M8QCI3"/>
<evidence type="ECO:0000313" key="3">
    <source>
        <dbReference type="Proteomes" id="UP000323221"/>
    </source>
</evidence>
<dbReference type="InterPro" id="IPR050491">
    <property type="entry name" value="AmpC-like"/>
</dbReference>
<keyword evidence="3" id="KW-1185">Reference proteome</keyword>
<feature type="domain" description="Beta-lactamase-related" evidence="1">
    <location>
        <begin position="16"/>
        <end position="333"/>
    </location>
</feature>
<sequence>MPADDAIPHALEYADRWLAYRRWRLRIPGVQAAVRIGGELVLDTAHGVADEATGEALTSAHRFRIASHSKALAAIVAMRLVDEGRLRLDDEAQQHAPALRGTDAGRLLVRELLSHGGGAVRDGDDVGFWHLAGPFPDHDGLLAIARSGVERIPASVEFKYSNVGFGLLGLVVEGATGVPYADAFARLLAEPLGLAATAADLNDGDSPLVTGHSALHSATERTALGSPAARALAAATGAVSTAAELTDALRTVVDADGRLLSAAARRRMRQQHWSTTGRDGGAGGYGLGLMLREVDGRTWAGHGGAWTGQATRTLVDAERDVVVSVLTNAIDGPAEELAVGLARLVHAALEGTDAPIERARSFEGSFASVWGRVDVVELGGRLLGVSPTAADPMAAVDELEPLDDDRVRIRAATGMGSGHETAIAERGADGRVARWQGAWRMDAVEAVPA</sequence>
<dbReference type="RefSeq" id="WP_146356154.1">
    <property type="nucleotide sequence ID" value="NZ_VOIR01000013.1"/>
</dbReference>
<gene>
    <name evidence="2" type="ORF">FQ330_06470</name>
</gene>
<dbReference type="InterPro" id="IPR012338">
    <property type="entry name" value="Beta-lactam/transpept-like"/>
</dbReference>